<dbReference type="STRING" id="4955.A0A1G4M8K4"/>
<accession>A0A1G4M8K4</accession>
<feature type="compositionally biased region" description="Low complexity" evidence="5">
    <location>
        <begin position="414"/>
        <end position="433"/>
    </location>
</feature>
<evidence type="ECO:0000256" key="3">
    <source>
        <dbReference type="ARBA" id="ARBA00022833"/>
    </source>
</evidence>
<organism evidence="7 8">
    <name type="scientific">Lachancea fermentati</name>
    <name type="common">Zygosaccharomyces fermentati</name>
    <dbReference type="NCBI Taxonomy" id="4955"/>
    <lineage>
        <taxon>Eukaryota</taxon>
        <taxon>Fungi</taxon>
        <taxon>Dikarya</taxon>
        <taxon>Ascomycota</taxon>
        <taxon>Saccharomycotina</taxon>
        <taxon>Saccharomycetes</taxon>
        <taxon>Saccharomycetales</taxon>
        <taxon>Saccharomycetaceae</taxon>
        <taxon>Lachancea</taxon>
    </lineage>
</organism>
<dbReference type="Proteomes" id="UP000190831">
    <property type="component" value="Chromosome B"/>
</dbReference>
<dbReference type="SUPFAM" id="SSF90229">
    <property type="entry name" value="CCCH zinc finger"/>
    <property type="match status" value="1"/>
</dbReference>
<dbReference type="InterPro" id="IPR000571">
    <property type="entry name" value="Znf_CCCH"/>
</dbReference>
<dbReference type="PROSITE" id="PS50103">
    <property type="entry name" value="ZF_C3H1"/>
    <property type="match status" value="3"/>
</dbReference>
<feature type="region of interest" description="Disordered" evidence="5">
    <location>
        <begin position="395"/>
        <end position="447"/>
    </location>
</feature>
<feature type="domain" description="C3H1-type" evidence="6">
    <location>
        <begin position="294"/>
        <end position="322"/>
    </location>
</feature>
<keyword evidence="2 4" id="KW-0863">Zinc-finger</keyword>
<feature type="zinc finger region" description="C3H1-type" evidence="4">
    <location>
        <begin position="294"/>
        <end position="322"/>
    </location>
</feature>
<keyword evidence="1 4" id="KW-0479">Metal-binding</keyword>
<evidence type="ECO:0000313" key="7">
    <source>
        <dbReference type="EMBL" id="SCW00183.1"/>
    </source>
</evidence>
<feature type="zinc finger region" description="C3H1-type" evidence="4">
    <location>
        <begin position="220"/>
        <end position="248"/>
    </location>
</feature>
<dbReference type="GO" id="GO:0005524">
    <property type="term" value="F:ATP binding"/>
    <property type="evidence" value="ECO:0007669"/>
    <property type="project" value="InterPro"/>
</dbReference>
<evidence type="ECO:0000256" key="1">
    <source>
        <dbReference type="ARBA" id="ARBA00022723"/>
    </source>
</evidence>
<dbReference type="GO" id="GO:0004820">
    <property type="term" value="F:glycine-tRNA ligase activity"/>
    <property type="evidence" value="ECO:0007669"/>
    <property type="project" value="InterPro"/>
</dbReference>
<feature type="compositionally biased region" description="Acidic residues" evidence="5">
    <location>
        <begin position="434"/>
        <end position="447"/>
    </location>
</feature>
<dbReference type="InterPro" id="IPR006194">
    <property type="entry name" value="Gly-tRNA-synth_heterodimer"/>
</dbReference>
<evidence type="ECO:0000256" key="2">
    <source>
        <dbReference type="ARBA" id="ARBA00022771"/>
    </source>
</evidence>
<dbReference type="OMA" id="KFVHDPR"/>
<dbReference type="InterPro" id="IPR036855">
    <property type="entry name" value="Znf_CCCH_sf"/>
</dbReference>
<evidence type="ECO:0000313" key="8">
    <source>
        <dbReference type="Proteomes" id="UP000190831"/>
    </source>
</evidence>
<evidence type="ECO:0000256" key="4">
    <source>
        <dbReference type="PROSITE-ProRule" id="PRU00723"/>
    </source>
</evidence>
<protein>
    <submittedName>
        <fullName evidence="7">LAFE_0B11276g1_1</fullName>
    </submittedName>
</protein>
<dbReference type="PROSITE" id="PS50861">
    <property type="entry name" value="AA_TRNA_LIGASE_II_GLYAB"/>
    <property type="match status" value="1"/>
</dbReference>
<reference evidence="8" key="1">
    <citation type="submission" date="2016-03" db="EMBL/GenBank/DDBJ databases">
        <authorList>
            <person name="Devillers H."/>
        </authorList>
    </citation>
    <scope>NUCLEOTIDE SEQUENCE [LARGE SCALE GENOMIC DNA]</scope>
</reference>
<dbReference type="Pfam" id="PF00642">
    <property type="entry name" value="zf-CCCH"/>
    <property type="match status" value="1"/>
</dbReference>
<dbReference type="GO" id="GO:0005737">
    <property type="term" value="C:cytoplasm"/>
    <property type="evidence" value="ECO:0007669"/>
    <property type="project" value="InterPro"/>
</dbReference>
<keyword evidence="3 4" id="KW-0862">Zinc</keyword>
<name>A0A1G4M8K4_LACFM</name>
<keyword evidence="8" id="KW-1185">Reference proteome</keyword>
<dbReference type="AlphaFoldDB" id="A0A1G4M8K4"/>
<dbReference type="Gene3D" id="4.10.1000.10">
    <property type="entry name" value="Zinc finger, CCCH-type"/>
    <property type="match status" value="1"/>
</dbReference>
<dbReference type="GO" id="GO:0006426">
    <property type="term" value="P:glycyl-tRNA aminoacylation"/>
    <property type="evidence" value="ECO:0007669"/>
    <property type="project" value="InterPro"/>
</dbReference>
<feature type="domain" description="C3H1-type" evidence="6">
    <location>
        <begin position="194"/>
        <end position="219"/>
    </location>
</feature>
<sequence length="447" mass="51907">MEQPSREELLLQIRNLSKEITSYFELDPETAQQNFQLKLEGKTYKIVDKAKEREQIQKKWLSKINVNYNSAQEKFFRIWDLLQNNPELDLCVVFDSLENKRIFQIHKWGTRLECVCLSTHEISVIQENLPSFLKSIALRGISQREFEAILKWQQNIVSNDNQINEQLPKISWNGQRYHWRAASYEISIHKNNVKVFAPYCKFFAKLGICTNKSCKFVHDPRTVSICRDFFTKGTCQYGDNCRLTHSRVGSEYTVPHCERNLQGKCELTDGVEMAFSTSDLKENHCHYMHSPIVRGDYPPCRQFSHMGYCYRGMHCRFPHLWSCPDLYYTGQCFLVHCKYPHDHHSPKLLASQKVSLDAIPAGDFLLPPLNPRKQFMLSGGWYGLRTSQQSIDVRARSSATETKYDKKMSPLQVSDDSSSEQTLESSETSSDLSEFSEGELDADFIRV</sequence>
<dbReference type="EMBL" id="LT598489">
    <property type="protein sequence ID" value="SCW00183.1"/>
    <property type="molecule type" value="Genomic_DNA"/>
</dbReference>
<feature type="zinc finger region" description="C3H1-type" evidence="4">
    <location>
        <begin position="194"/>
        <end position="219"/>
    </location>
</feature>
<dbReference type="OrthoDB" id="410307at2759"/>
<dbReference type="SMART" id="SM00356">
    <property type="entry name" value="ZnF_C3H1"/>
    <property type="match status" value="3"/>
</dbReference>
<evidence type="ECO:0000259" key="6">
    <source>
        <dbReference type="PROSITE" id="PS50103"/>
    </source>
</evidence>
<dbReference type="GO" id="GO:0008270">
    <property type="term" value="F:zinc ion binding"/>
    <property type="evidence" value="ECO:0007669"/>
    <property type="project" value="UniProtKB-KW"/>
</dbReference>
<gene>
    <name evidence="7" type="ORF">LAFE_0B11276G</name>
</gene>
<dbReference type="PANTHER" id="PTHR46156:SF1">
    <property type="entry name" value="ZINC FINGER CCCH DOMAIN-CONTAINING PROTEIN 3"/>
    <property type="match status" value="1"/>
</dbReference>
<dbReference type="PANTHER" id="PTHR46156">
    <property type="entry name" value="CCCH ZINGC FINGER"/>
    <property type="match status" value="1"/>
</dbReference>
<evidence type="ECO:0000256" key="5">
    <source>
        <dbReference type="SAM" id="MobiDB-lite"/>
    </source>
</evidence>
<proteinExistence type="predicted"/>
<feature type="domain" description="C3H1-type" evidence="6">
    <location>
        <begin position="220"/>
        <end position="248"/>
    </location>
</feature>